<dbReference type="RefSeq" id="WP_344085325.1">
    <property type="nucleotide sequence ID" value="NZ_BAAALS010000025.1"/>
</dbReference>
<dbReference type="Proteomes" id="UP001500655">
    <property type="component" value="Unassembled WGS sequence"/>
</dbReference>
<evidence type="ECO:0000256" key="3">
    <source>
        <dbReference type="ARBA" id="ARBA00022448"/>
    </source>
</evidence>
<protein>
    <recommendedName>
        <fullName evidence="8">Probable membrane transporter protein</fullName>
    </recommendedName>
</protein>
<evidence type="ECO:0000256" key="7">
    <source>
        <dbReference type="ARBA" id="ARBA00023136"/>
    </source>
</evidence>
<organism evidence="9 10">
    <name type="scientific">Luedemannella helvata</name>
    <dbReference type="NCBI Taxonomy" id="349315"/>
    <lineage>
        <taxon>Bacteria</taxon>
        <taxon>Bacillati</taxon>
        <taxon>Actinomycetota</taxon>
        <taxon>Actinomycetes</taxon>
        <taxon>Micromonosporales</taxon>
        <taxon>Micromonosporaceae</taxon>
        <taxon>Luedemannella</taxon>
    </lineage>
</organism>
<evidence type="ECO:0000256" key="2">
    <source>
        <dbReference type="ARBA" id="ARBA00009142"/>
    </source>
</evidence>
<gene>
    <name evidence="9" type="ORF">GCM10009681_44480</name>
</gene>
<evidence type="ECO:0000256" key="8">
    <source>
        <dbReference type="RuleBase" id="RU363041"/>
    </source>
</evidence>
<feature type="transmembrane region" description="Helical" evidence="8">
    <location>
        <begin position="207"/>
        <end position="225"/>
    </location>
</feature>
<comment type="caution">
    <text evidence="9">The sequence shown here is derived from an EMBL/GenBank/DDBJ whole genome shotgun (WGS) entry which is preliminary data.</text>
</comment>
<accession>A0ABP4X5E1</accession>
<keyword evidence="5 8" id="KW-0812">Transmembrane</keyword>
<reference evidence="10" key="1">
    <citation type="journal article" date="2019" name="Int. J. Syst. Evol. Microbiol.">
        <title>The Global Catalogue of Microorganisms (GCM) 10K type strain sequencing project: providing services to taxonomists for standard genome sequencing and annotation.</title>
        <authorList>
            <consortium name="The Broad Institute Genomics Platform"/>
            <consortium name="The Broad Institute Genome Sequencing Center for Infectious Disease"/>
            <person name="Wu L."/>
            <person name="Ma J."/>
        </authorList>
    </citation>
    <scope>NUCLEOTIDE SEQUENCE [LARGE SCALE GENOMIC DNA]</scope>
    <source>
        <strain evidence="10">JCM 13249</strain>
    </source>
</reference>
<evidence type="ECO:0000256" key="1">
    <source>
        <dbReference type="ARBA" id="ARBA00004651"/>
    </source>
</evidence>
<keyword evidence="10" id="KW-1185">Reference proteome</keyword>
<feature type="transmembrane region" description="Helical" evidence="8">
    <location>
        <begin position="99"/>
        <end position="117"/>
    </location>
</feature>
<name>A0ABP4X5E1_9ACTN</name>
<evidence type="ECO:0000256" key="4">
    <source>
        <dbReference type="ARBA" id="ARBA00022475"/>
    </source>
</evidence>
<dbReference type="PANTHER" id="PTHR30269:SF0">
    <property type="entry name" value="MEMBRANE TRANSPORTER PROTEIN YFCA-RELATED"/>
    <property type="match status" value="1"/>
</dbReference>
<comment type="subcellular location">
    <subcellularLocation>
        <location evidence="1 8">Cell membrane</location>
        <topology evidence="1 8">Multi-pass membrane protein</topology>
    </subcellularLocation>
</comment>
<dbReference type="EMBL" id="BAAALS010000025">
    <property type="protein sequence ID" value="GAA1768381.1"/>
    <property type="molecule type" value="Genomic_DNA"/>
</dbReference>
<feature type="transmembrane region" description="Helical" evidence="8">
    <location>
        <begin position="45"/>
        <end position="64"/>
    </location>
</feature>
<evidence type="ECO:0000256" key="5">
    <source>
        <dbReference type="ARBA" id="ARBA00022692"/>
    </source>
</evidence>
<comment type="similarity">
    <text evidence="2 8">Belongs to the 4-toluene sulfonate uptake permease (TSUP) (TC 2.A.102) family.</text>
</comment>
<dbReference type="PANTHER" id="PTHR30269">
    <property type="entry name" value="TRANSMEMBRANE PROTEIN YFCA"/>
    <property type="match status" value="1"/>
</dbReference>
<feature type="transmembrane region" description="Helical" evidence="8">
    <location>
        <begin position="138"/>
        <end position="170"/>
    </location>
</feature>
<dbReference type="Pfam" id="PF01925">
    <property type="entry name" value="TauE"/>
    <property type="match status" value="1"/>
</dbReference>
<keyword evidence="3" id="KW-0813">Transport</keyword>
<keyword evidence="6 8" id="KW-1133">Transmembrane helix</keyword>
<dbReference type="InterPro" id="IPR002781">
    <property type="entry name" value="TM_pro_TauE-like"/>
</dbReference>
<dbReference type="InterPro" id="IPR052017">
    <property type="entry name" value="TSUP"/>
</dbReference>
<feature type="transmembrane region" description="Helical" evidence="8">
    <location>
        <begin position="76"/>
        <end position="93"/>
    </location>
</feature>
<evidence type="ECO:0000313" key="9">
    <source>
        <dbReference type="EMBL" id="GAA1768381.1"/>
    </source>
</evidence>
<proteinExistence type="inferred from homology"/>
<evidence type="ECO:0000256" key="6">
    <source>
        <dbReference type="ARBA" id="ARBA00022989"/>
    </source>
</evidence>
<sequence length="259" mass="26558">MDLNDALMLVAAGVAAGAVNALAGGGSLISYPALLTTGLGSVVANMTNSVSVSAGYLAAAFGTREDHRAIRINTKGLVLTTAVGTAAGGALLMVTPPAAFDRIVPFLVLGAVLVLAFQQRLRGLVGHPRDLRRGRRTAALHTMVGLGAIYGGYFGAALGIILVAVLGLVIDENLTRINALKNTLSLVVGLVTAVEFGLFGSTVGSPVNWGSVAVLMPATLLGGYAGARVGRRLSPRVLRALIVAFGTTVGLILFWRAFR</sequence>
<keyword evidence="7 8" id="KW-0472">Membrane</keyword>
<evidence type="ECO:0000313" key="10">
    <source>
        <dbReference type="Proteomes" id="UP001500655"/>
    </source>
</evidence>
<feature type="transmembrane region" description="Helical" evidence="8">
    <location>
        <begin position="237"/>
        <end position="258"/>
    </location>
</feature>
<keyword evidence="4 8" id="KW-1003">Cell membrane</keyword>